<proteinExistence type="inferred from homology"/>
<keyword evidence="9" id="KW-0028">Amino-acid biosynthesis</keyword>
<dbReference type="GO" id="GO:0003855">
    <property type="term" value="F:3-dehydroquinate dehydratase activity"/>
    <property type="evidence" value="ECO:0007669"/>
    <property type="project" value="UniProtKB-UniRule"/>
</dbReference>
<evidence type="ECO:0000256" key="9">
    <source>
        <dbReference type="HAMAP-Rule" id="MF_00169"/>
    </source>
</evidence>
<feature type="site" description="Transition state stabilizer" evidence="9 12">
    <location>
        <position position="21"/>
    </location>
</feature>
<sequence length="152" mass="16644">MASAPKVLILNGPNLNMLGLREPQIYGHTTLNDIEESCRKRAAALGLVADFRQSNSESSLIDWIQEARNDQNGLIINPAAYTHTSIAIMDALKAVDLPIIEVHLSNIHQREAFRNLSYVSKVALGVICGFGAQGYLMALDAMAQQLIKQQEA</sequence>
<dbReference type="NCBIfam" id="NF003805">
    <property type="entry name" value="PRK05395.1-2"/>
    <property type="match status" value="1"/>
</dbReference>
<dbReference type="RefSeq" id="WP_142898932.1">
    <property type="nucleotide sequence ID" value="NZ_ML660061.1"/>
</dbReference>
<evidence type="ECO:0000256" key="2">
    <source>
        <dbReference type="ARBA" id="ARBA00003924"/>
    </source>
</evidence>
<dbReference type="PROSITE" id="PS01029">
    <property type="entry name" value="DEHYDROQUINASE_II"/>
    <property type="match status" value="1"/>
</dbReference>
<keyword evidence="14" id="KW-1185">Reference proteome</keyword>
<dbReference type="NCBIfam" id="NF003806">
    <property type="entry name" value="PRK05395.1-3"/>
    <property type="match status" value="1"/>
</dbReference>
<accession>A0A545TAQ5</accession>
<evidence type="ECO:0000256" key="6">
    <source>
        <dbReference type="ARBA" id="ARBA00012060"/>
    </source>
</evidence>
<evidence type="ECO:0000313" key="13">
    <source>
        <dbReference type="EMBL" id="TQV74302.1"/>
    </source>
</evidence>
<dbReference type="PIRSF" id="PIRSF001399">
    <property type="entry name" value="DHquinase_II"/>
    <property type="match status" value="1"/>
</dbReference>
<dbReference type="InterPro" id="IPR036441">
    <property type="entry name" value="DHquinase_II_sf"/>
</dbReference>
<keyword evidence="7 9" id="KW-0057">Aromatic amino acid biosynthesis</keyword>
<dbReference type="EMBL" id="VHSH01000010">
    <property type="protein sequence ID" value="TQV74302.1"/>
    <property type="molecule type" value="Genomic_DNA"/>
</dbReference>
<feature type="binding site" evidence="9 11">
    <location>
        <position position="90"/>
    </location>
    <ligand>
        <name>substrate</name>
    </ligand>
</feature>
<dbReference type="PANTHER" id="PTHR21272:SF3">
    <property type="entry name" value="CATABOLIC 3-DEHYDROQUINASE"/>
    <property type="match status" value="1"/>
</dbReference>
<organism evidence="13 14">
    <name type="scientific">Denitrobaculum tricleocarpae</name>
    <dbReference type="NCBI Taxonomy" id="2591009"/>
    <lineage>
        <taxon>Bacteria</taxon>
        <taxon>Pseudomonadati</taxon>
        <taxon>Pseudomonadota</taxon>
        <taxon>Alphaproteobacteria</taxon>
        <taxon>Rhodospirillales</taxon>
        <taxon>Rhodospirillaceae</taxon>
        <taxon>Denitrobaculum</taxon>
    </lineage>
</organism>
<dbReference type="EC" id="4.2.1.10" evidence="6 9"/>
<feature type="active site" description="Proton donor" evidence="9 10">
    <location>
        <position position="103"/>
    </location>
</feature>
<feature type="binding site" evidence="9 11">
    <location>
        <position position="77"/>
    </location>
    <ligand>
        <name>substrate</name>
    </ligand>
</feature>
<keyword evidence="8 9" id="KW-0456">Lyase</keyword>
<dbReference type="AlphaFoldDB" id="A0A545TAQ5"/>
<dbReference type="SUPFAM" id="SSF52304">
    <property type="entry name" value="Type II 3-dehydroquinate dehydratase"/>
    <property type="match status" value="1"/>
</dbReference>
<dbReference type="GO" id="GO:0009073">
    <property type="term" value="P:aromatic amino acid family biosynthetic process"/>
    <property type="evidence" value="ECO:0007669"/>
    <property type="project" value="UniProtKB-KW"/>
</dbReference>
<dbReference type="GO" id="GO:0008652">
    <property type="term" value="P:amino acid biosynthetic process"/>
    <property type="evidence" value="ECO:0007669"/>
    <property type="project" value="UniProtKB-KW"/>
</dbReference>
<gene>
    <name evidence="9 13" type="primary">aroQ</name>
    <name evidence="13" type="ORF">FKG95_23730</name>
</gene>
<comment type="catalytic activity">
    <reaction evidence="1 9">
        <text>3-dehydroquinate = 3-dehydroshikimate + H2O</text>
        <dbReference type="Rhea" id="RHEA:21096"/>
        <dbReference type="ChEBI" id="CHEBI:15377"/>
        <dbReference type="ChEBI" id="CHEBI:16630"/>
        <dbReference type="ChEBI" id="CHEBI:32364"/>
        <dbReference type="EC" id="4.2.1.10"/>
    </reaction>
</comment>
<name>A0A545TAQ5_9PROT</name>
<evidence type="ECO:0000256" key="11">
    <source>
        <dbReference type="PIRSR" id="PIRSR001399-2"/>
    </source>
</evidence>
<comment type="pathway">
    <text evidence="3 9">Metabolic intermediate biosynthesis; chorismate biosynthesis; chorismate from D-erythrose 4-phosphate and phosphoenolpyruvate: step 3/7.</text>
</comment>
<dbReference type="Pfam" id="PF01220">
    <property type="entry name" value="DHquinase_II"/>
    <property type="match status" value="1"/>
</dbReference>
<dbReference type="InterPro" id="IPR001874">
    <property type="entry name" value="DHquinase_II"/>
</dbReference>
<dbReference type="Gene3D" id="3.40.50.9100">
    <property type="entry name" value="Dehydroquinase, class II"/>
    <property type="match status" value="1"/>
</dbReference>
<comment type="subunit">
    <text evidence="5 9">Homododecamer.</text>
</comment>
<feature type="binding site" evidence="9 11">
    <location>
        <position position="83"/>
    </location>
    <ligand>
        <name>substrate</name>
    </ligand>
</feature>
<evidence type="ECO:0000256" key="3">
    <source>
        <dbReference type="ARBA" id="ARBA00004902"/>
    </source>
</evidence>
<dbReference type="UniPathway" id="UPA00053">
    <property type="reaction ID" value="UER00086"/>
</dbReference>
<dbReference type="CDD" id="cd00466">
    <property type="entry name" value="DHQase_II"/>
    <property type="match status" value="1"/>
</dbReference>
<comment type="caution">
    <text evidence="13">The sequence shown here is derived from an EMBL/GenBank/DDBJ whole genome shotgun (WGS) entry which is preliminary data.</text>
</comment>
<evidence type="ECO:0000256" key="7">
    <source>
        <dbReference type="ARBA" id="ARBA00023141"/>
    </source>
</evidence>
<dbReference type="InterPro" id="IPR018509">
    <property type="entry name" value="DHquinase_II_CS"/>
</dbReference>
<evidence type="ECO:0000256" key="12">
    <source>
        <dbReference type="PIRSR" id="PIRSR001399-3"/>
    </source>
</evidence>
<comment type="similarity">
    <text evidence="4 9">Belongs to the type-II 3-dehydroquinase family.</text>
</comment>
<dbReference type="OrthoDB" id="9790793at2"/>
<dbReference type="HAMAP" id="MF_00169">
    <property type="entry name" value="AroQ"/>
    <property type="match status" value="1"/>
</dbReference>
<protein>
    <recommendedName>
        <fullName evidence="6 9">3-dehydroquinate dehydratase</fullName>
        <shortName evidence="9">3-dehydroquinase</shortName>
        <ecNumber evidence="6 9">4.2.1.10</ecNumber>
    </recommendedName>
    <alternativeName>
        <fullName evidence="9">Type II DHQase</fullName>
    </alternativeName>
</protein>
<dbReference type="GO" id="GO:0009423">
    <property type="term" value="P:chorismate biosynthetic process"/>
    <property type="evidence" value="ECO:0007669"/>
    <property type="project" value="UniProtKB-UniRule"/>
</dbReference>
<feature type="active site" description="Proton acceptor" evidence="9 10">
    <location>
        <position position="26"/>
    </location>
</feature>
<evidence type="ECO:0000256" key="4">
    <source>
        <dbReference type="ARBA" id="ARBA00011037"/>
    </source>
</evidence>
<evidence type="ECO:0000256" key="8">
    <source>
        <dbReference type="ARBA" id="ARBA00023239"/>
    </source>
</evidence>
<evidence type="ECO:0000256" key="10">
    <source>
        <dbReference type="PIRSR" id="PIRSR001399-1"/>
    </source>
</evidence>
<dbReference type="NCBIfam" id="NF003807">
    <property type="entry name" value="PRK05395.1-4"/>
    <property type="match status" value="1"/>
</dbReference>
<evidence type="ECO:0000256" key="1">
    <source>
        <dbReference type="ARBA" id="ARBA00001864"/>
    </source>
</evidence>
<dbReference type="GO" id="GO:0019631">
    <property type="term" value="P:quinate catabolic process"/>
    <property type="evidence" value="ECO:0007669"/>
    <property type="project" value="TreeGrafter"/>
</dbReference>
<dbReference type="NCBIfam" id="TIGR01088">
    <property type="entry name" value="aroQ"/>
    <property type="match status" value="1"/>
</dbReference>
<evidence type="ECO:0000256" key="5">
    <source>
        <dbReference type="ARBA" id="ARBA00011193"/>
    </source>
</evidence>
<feature type="binding site" evidence="9 11">
    <location>
        <begin position="104"/>
        <end position="105"/>
    </location>
    <ligand>
        <name>substrate</name>
    </ligand>
</feature>
<dbReference type="Proteomes" id="UP000315252">
    <property type="component" value="Unassembled WGS sequence"/>
</dbReference>
<comment type="function">
    <text evidence="2 9">Catalyzes a trans-dehydration via an enolate intermediate.</text>
</comment>
<dbReference type="PANTHER" id="PTHR21272">
    <property type="entry name" value="CATABOLIC 3-DEHYDROQUINASE"/>
    <property type="match status" value="1"/>
</dbReference>
<reference evidence="13 14" key="1">
    <citation type="submission" date="2019-06" db="EMBL/GenBank/DDBJ databases">
        <title>Whole genome sequence for Rhodospirillaceae sp. R148.</title>
        <authorList>
            <person name="Wang G."/>
        </authorList>
    </citation>
    <scope>NUCLEOTIDE SEQUENCE [LARGE SCALE GENOMIC DNA]</scope>
    <source>
        <strain evidence="13 14">R148</strain>
    </source>
</reference>
<feature type="binding site" evidence="9 11">
    <location>
        <position position="114"/>
    </location>
    <ligand>
        <name>substrate</name>
    </ligand>
</feature>
<dbReference type="NCBIfam" id="NF003804">
    <property type="entry name" value="PRK05395.1-1"/>
    <property type="match status" value="1"/>
</dbReference>
<evidence type="ECO:0000313" key="14">
    <source>
        <dbReference type="Proteomes" id="UP000315252"/>
    </source>
</evidence>